<dbReference type="CDD" id="cd00874">
    <property type="entry name" value="RNA_Cyclase_Class_II"/>
    <property type="match status" value="1"/>
</dbReference>
<dbReference type="GO" id="GO:0003963">
    <property type="term" value="F:RNA-3'-phosphate cyclase activity"/>
    <property type="evidence" value="ECO:0007669"/>
    <property type="project" value="UniProtKB-UniRule"/>
</dbReference>
<dbReference type="InterPro" id="IPR013791">
    <property type="entry name" value="RNA3'-term_phos_cycl_insert"/>
</dbReference>
<dbReference type="AlphaFoldDB" id="A0A7C2ZCY8"/>
<evidence type="ECO:0000256" key="6">
    <source>
        <dbReference type="HAMAP-Rule" id="MF_00200"/>
    </source>
</evidence>
<evidence type="ECO:0000256" key="1">
    <source>
        <dbReference type="ARBA" id="ARBA00009206"/>
    </source>
</evidence>
<dbReference type="EC" id="6.5.1.4" evidence="6 7"/>
<accession>A0A7C2ZCY8</accession>
<comment type="similarity">
    <text evidence="1 6">Belongs to the RNA 3'-terminal cyclase family. Type 1 subfamily.</text>
</comment>
<dbReference type="Proteomes" id="UP000886076">
    <property type="component" value="Unassembled WGS sequence"/>
</dbReference>
<protein>
    <recommendedName>
        <fullName evidence="2 6">RNA 3'-terminal phosphate cyclase</fullName>
        <shortName evidence="6">RNA cyclase</shortName>
        <shortName evidence="6">RNA-3'-phosphate cyclase</shortName>
        <ecNumber evidence="6 7">6.5.1.4</ecNumber>
    </recommendedName>
</protein>
<evidence type="ECO:0000313" key="10">
    <source>
        <dbReference type="EMBL" id="HEW63490.1"/>
    </source>
</evidence>
<dbReference type="PROSITE" id="PS01287">
    <property type="entry name" value="RTC"/>
    <property type="match status" value="1"/>
</dbReference>
<dbReference type="EMBL" id="DSFH01000005">
    <property type="protein sequence ID" value="HEW63490.1"/>
    <property type="molecule type" value="Genomic_DNA"/>
</dbReference>
<dbReference type="PANTHER" id="PTHR11096">
    <property type="entry name" value="RNA 3' TERMINAL PHOSPHATE CYCLASE"/>
    <property type="match status" value="1"/>
</dbReference>
<comment type="caution">
    <text evidence="10">The sequence shown here is derived from an EMBL/GenBank/DDBJ whole genome shotgun (WGS) entry which is preliminary data.</text>
</comment>
<evidence type="ECO:0000256" key="7">
    <source>
        <dbReference type="NCBIfam" id="TIGR03399"/>
    </source>
</evidence>
<dbReference type="HAMAP" id="MF_00200">
    <property type="entry name" value="RTC"/>
    <property type="match status" value="1"/>
</dbReference>
<feature type="binding site" evidence="6">
    <location>
        <position position="103"/>
    </location>
    <ligand>
        <name>ATP</name>
        <dbReference type="ChEBI" id="CHEBI:30616"/>
    </ligand>
</feature>
<organism evidence="10">
    <name type="scientific">Fervidicoccus fontis</name>
    <dbReference type="NCBI Taxonomy" id="683846"/>
    <lineage>
        <taxon>Archaea</taxon>
        <taxon>Thermoproteota</taxon>
        <taxon>Thermoprotei</taxon>
        <taxon>Fervidicoccales</taxon>
        <taxon>Fervidicoccaceae</taxon>
        <taxon>Fervidicoccus</taxon>
    </lineage>
</organism>
<dbReference type="InterPro" id="IPR000228">
    <property type="entry name" value="RNA3'_term_phos_cyc"/>
</dbReference>
<dbReference type="NCBIfam" id="TIGR03399">
    <property type="entry name" value="RNA_3prim_cycl"/>
    <property type="match status" value="1"/>
</dbReference>
<dbReference type="InterPro" id="IPR020719">
    <property type="entry name" value="RNA3'_term_phos_cycl-like_CS"/>
</dbReference>
<dbReference type="Gene3D" id="3.65.10.20">
    <property type="entry name" value="RNA 3'-terminal phosphate cyclase domain"/>
    <property type="match status" value="1"/>
</dbReference>
<dbReference type="InterPro" id="IPR037136">
    <property type="entry name" value="RNA3'_phos_cyclase_dom_sf"/>
</dbReference>
<keyword evidence="5 6" id="KW-0067">ATP-binding</keyword>
<proteinExistence type="inferred from homology"/>
<dbReference type="Pfam" id="PF05189">
    <property type="entry name" value="RTC_insert"/>
    <property type="match status" value="1"/>
</dbReference>
<feature type="domain" description="RNA 3'-terminal phosphate cyclase insert" evidence="9">
    <location>
        <begin position="185"/>
        <end position="287"/>
    </location>
</feature>
<dbReference type="GO" id="GO:0005737">
    <property type="term" value="C:cytoplasm"/>
    <property type="evidence" value="ECO:0007669"/>
    <property type="project" value="UniProtKB-SubCell"/>
</dbReference>
<evidence type="ECO:0000259" key="9">
    <source>
        <dbReference type="Pfam" id="PF05189"/>
    </source>
</evidence>
<dbReference type="Gene3D" id="3.30.360.20">
    <property type="entry name" value="RNA 3'-terminal phosphate cyclase, insert domain"/>
    <property type="match status" value="1"/>
</dbReference>
<evidence type="ECO:0000256" key="2">
    <source>
        <dbReference type="ARBA" id="ARBA00021428"/>
    </source>
</evidence>
<dbReference type="PIRSF" id="PIRSF005378">
    <property type="entry name" value="RNA3'_term_phos_cycl_euk"/>
    <property type="match status" value="1"/>
</dbReference>
<keyword evidence="4 6" id="KW-0547">Nucleotide-binding</keyword>
<dbReference type="InterPro" id="IPR036553">
    <property type="entry name" value="RPTC_insert"/>
</dbReference>
<keyword evidence="6" id="KW-0963">Cytoplasm</keyword>
<feature type="active site" description="Tele-AMP-histidine intermediate" evidence="6">
    <location>
        <position position="321"/>
    </location>
</feature>
<comment type="subcellular location">
    <subcellularLocation>
        <location evidence="6">Cytoplasm</location>
    </subcellularLocation>
</comment>
<name>A0A7C2ZCY8_9CREN</name>
<dbReference type="InterPro" id="IPR017770">
    <property type="entry name" value="RNA3'_term_phos_cyc_type_1"/>
</dbReference>
<evidence type="ECO:0000256" key="3">
    <source>
        <dbReference type="ARBA" id="ARBA00022598"/>
    </source>
</evidence>
<dbReference type="InterPro" id="IPR023797">
    <property type="entry name" value="RNA3'_phos_cyclase_dom"/>
</dbReference>
<dbReference type="InterPro" id="IPR013792">
    <property type="entry name" value="RNA3'P_cycl/enolpyr_Trfase_a/b"/>
</dbReference>
<comment type="catalytic activity">
    <reaction evidence="6">
        <text>a 3'-end 3'-phospho-ribonucleotide-RNA + ATP = a 3'-end 2',3'-cyclophospho-ribonucleotide-RNA + AMP + diphosphate</text>
        <dbReference type="Rhea" id="RHEA:23976"/>
        <dbReference type="Rhea" id="RHEA-COMP:10463"/>
        <dbReference type="Rhea" id="RHEA-COMP:10464"/>
        <dbReference type="ChEBI" id="CHEBI:30616"/>
        <dbReference type="ChEBI" id="CHEBI:33019"/>
        <dbReference type="ChEBI" id="CHEBI:83062"/>
        <dbReference type="ChEBI" id="CHEBI:83064"/>
        <dbReference type="ChEBI" id="CHEBI:456215"/>
        <dbReference type="EC" id="6.5.1.4"/>
    </reaction>
</comment>
<dbReference type="SUPFAM" id="SSF55205">
    <property type="entry name" value="EPT/RTPC-like"/>
    <property type="match status" value="1"/>
</dbReference>
<dbReference type="GO" id="GO:0005524">
    <property type="term" value="F:ATP binding"/>
    <property type="evidence" value="ECO:0007669"/>
    <property type="project" value="UniProtKB-KW"/>
</dbReference>
<feature type="domain" description="RNA 3'-terminal phosphate cyclase" evidence="8">
    <location>
        <begin position="12"/>
        <end position="339"/>
    </location>
</feature>
<gene>
    <name evidence="6" type="primary">rtcA</name>
    <name evidence="10" type="ORF">ENO39_00290</name>
</gene>
<keyword evidence="3 6" id="KW-0436">Ligase</keyword>
<comment type="function">
    <text evidence="6">Catalyzes the conversion of 3'-phosphate to a 2',3'-cyclic phosphodiester at the end of RNA. The mechanism of action of the enzyme occurs in 3 steps: (A) adenylation of the enzyme by ATP; (B) transfer of adenylate to an RNA-N3'P to produce RNA-N3'PP5'A; (C) and attack of the adjacent 2'-hydroxyl on the 3'-phosphorus in the diester linkage to produce the cyclic end product. The biological role of this enzyme is unknown but it is likely to function in some aspects of cellular RNA processing.</text>
</comment>
<sequence>MNKIITIDGSLGEGGGQILRTSLALSAILGMPLKVINIRAKRENPGLQHQHITAVKVVSALSNAKTEGLYLGSKELLFYPNKLSGGNFEFDVGTAGSVMLVLQAILPILPFLETSTKIVLKGGTDVPGAPTFDYFKNVTLELLKRIGIDMKANIKRRGYYPKGGGIVDIFIESPKGRLKNIELVKRGELKKIKIFSVAHKLPSHMAKRQALSAQSFLEERLQGILYETEIEDDEKNHELASFSPGTSISIIAEAKESILGGDSLGKKGKPAEKVGEDAAKVLIEDISTQMALDRFMSDMIIPFLALAKGKSKVGGSRLTLHAITNILIIEKILNIKAKVLGKQEEPFIIEVDGIDPFSLYVK</sequence>
<evidence type="ECO:0000259" key="8">
    <source>
        <dbReference type="Pfam" id="PF01137"/>
    </source>
</evidence>
<dbReference type="PANTHER" id="PTHR11096:SF0">
    <property type="entry name" value="RNA 3'-TERMINAL PHOSPHATE CYCLASE"/>
    <property type="match status" value="1"/>
</dbReference>
<evidence type="ECO:0000256" key="5">
    <source>
        <dbReference type="ARBA" id="ARBA00022840"/>
    </source>
</evidence>
<dbReference type="Pfam" id="PF01137">
    <property type="entry name" value="RTC"/>
    <property type="match status" value="1"/>
</dbReference>
<dbReference type="GO" id="GO:0006396">
    <property type="term" value="P:RNA processing"/>
    <property type="evidence" value="ECO:0007669"/>
    <property type="project" value="UniProtKB-UniRule"/>
</dbReference>
<dbReference type="SUPFAM" id="SSF52913">
    <property type="entry name" value="RNA 3'-terminal phosphate cyclase, RPTC, insert domain"/>
    <property type="match status" value="1"/>
</dbReference>
<comment type="caution">
    <text evidence="6">Lacks conserved residue(s) required for the propagation of feature annotation.</text>
</comment>
<reference evidence="10" key="1">
    <citation type="journal article" date="2020" name="mSystems">
        <title>Genome- and Community-Level Interaction Insights into Carbon Utilization and Element Cycling Functions of Hydrothermarchaeota in Hydrothermal Sediment.</title>
        <authorList>
            <person name="Zhou Z."/>
            <person name="Liu Y."/>
            <person name="Xu W."/>
            <person name="Pan J."/>
            <person name="Luo Z.H."/>
            <person name="Li M."/>
        </authorList>
    </citation>
    <scope>NUCLEOTIDE SEQUENCE [LARGE SCALE GENOMIC DNA]</scope>
    <source>
        <strain evidence="10">SpSt-1261</strain>
    </source>
</reference>
<evidence type="ECO:0000256" key="4">
    <source>
        <dbReference type="ARBA" id="ARBA00022741"/>
    </source>
</evidence>